<reference evidence="3" key="1">
    <citation type="journal article" date="2019" name="Int. J. Syst. Evol. Microbiol.">
        <title>The Global Catalogue of Microorganisms (GCM) 10K type strain sequencing project: providing services to taxonomists for standard genome sequencing and annotation.</title>
        <authorList>
            <consortium name="The Broad Institute Genomics Platform"/>
            <consortium name="The Broad Institute Genome Sequencing Center for Infectious Disease"/>
            <person name="Wu L."/>
            <person name="Ma J."/>
        </authorList>
    </citation>
    <scope>NUCLEOTIDE SEQUENCE [LARGE SCALE GENOMIC DNA]</scope>
    <source>
        <strain evidence="3">CCM 8903</strain>
    </source>
</reference>
<dbReference type="InterPro" id="IPR029491">
    <property type="entry name" value="Helicase_HTH"/>
</dbReference>
<proteinExistence type="predicted"/>
<evidence type="ECO:0000313" key="3">
    <source>
        <dbReference type="Proteomes" id="UP001597252"/>
    </source>
</evidence>
<keyword evidence="3" id="KW-1185">Reference proteome</keyword>
<organism evidence="2 3">
    <name type="scientific">Lacticaseibacillus baoqingensis</name>
    <dbReference type="NCBI Taxonomy" id="2486013"/>
    <lineage>
        <taxon>Bacteria</taxon>
        <taxon>Bacillati</taxon>
        <taxon>Bacillota</taxon>
        <taxon>Bacilli</taxon>
        <taxon>Lactobacillales</taxon>
        <taxon>Lactobacillaceae</taxon>
        <taxon>Lacticaseibacillus</taxon>
    </lineage>
</organism>
<dbReference type="Proteomes" id="UP001597252">
    <property type="component" value="Unassembled WGS sequence"/>
</dbReference>
<accession>A0ABW4EBY2</accession>
<dbReference type="Pfam" id="PF14493">
    <property type="entry name" value="HTH_40"/>
    <property type="match status" value="1"/>
</dbReference>
<gene>
    <name evidence="2" type="ORF">ACFQ5J_13590</name>
</gene>
<dbReference type="EMBL" id="JBHTON010000055">
    <property type="protein sequence ID" value="MFD1486259.1"/>
    <property type="molecule type" value="Genomic_DNA"/>
</dbReference>
<feature type="domain" description="Helicase Helix-turn-helix" evidence="1">
    <location>
        <begin position="229"/>
        <end position="314"/>
    </location>
</feature>
<dbReference type="RefSeq" id="WP_125751876.1">
    <property type="nucleotide sequence ID" value="NZ_JBHTON010000055.1"/>
</dbReference>
<sequence>MLDDLLIQFFDLQPRRPTAVYLLLTGKKTLSILFAAMQHHQLQWLQLYPTLARADFQAAIARLQAAQALQEQGPGLVLEDAALQAAAKKRLPLPTAYRPEFGVASFAARFYLAVQVLSEASFGQKAYRPLTNDWATQQAVRTWWASITPQAAIKELTAAFAQLPPAQATLLTQAMVGHDFVGPGQLDSLQAQMAQLDALSALISTIAAHPKWPALNRLWGGKQRLGSQTMAQALALSQAGLSKEQIAQRLRLKSSTVNEHLLTAALFGAELPVASFYSPAQFQQLTTLVPQAQHPYQELLVQVADSDFFQIRLFQILCLTGRWPDGGA</sequence>
<comment type="caution">
    <text evidence="2">The sequence shown here is derived from an EMBL/GenBank/DDBJ whole genome shotgun (WGS) entry which is preliminary data.</text>
</comment>
<name>A0ABW4EBY2_9LACO</name>
<protein>
    <submittedName>
        <fullName evidence="2">Helix-turn-helix domain-containing protein</fullName>
    </submittedName>
</protein>
<evidence type="ECO:0000313" key="2">
    <source>
        <dbReference type="EMBL" id="MFD1486259.1"/>
    </source>
</evidence>
<evidence type="ECO:0000259" key="1">
    <source>
        <dbReference type="Pfam" id="PF14493"/>
    </source>
</evidence>